<dbReference type="Gene3D" id="3.30.420.40">
    <property type="match status" value="2"/>
</dbReference>
<protein>
    <submittedName>
        <fullName evidence="3">ROK family transcriptional regulator</fullName>
    </submittedName>
</protein>
<dbReference type="InterPro" id="IPR036390">
    <property type="entry name" value="WH_DNA-bd_sf"/>
</dbReference>
<dbReference type="PROSITE" id="PS01125">
    <property type="entry name" value="ROK"/>
    <property type="match status" value="1"/>
</dbReference>
<dbReference type="InterPro" id="IPR000600">
    <property type="entry name" value="ROK"/>
</dbReference>
<dbReference type="PANTHER" id="PTHR18964:SF173">
    <property type="entry name" value="GLUCOKINASE"/>
    <property type="match status" value="1"/>
</dbReference>
<dbReference type="SUPFAM" id="SSF46785">
    <property type="entry name" value="Winged helix' DNA-binding domain"/>
    <property type="match status" value="1"/>
</dbReference>
<evidence type="ECO:0000313" key="3">
    <source>
        <dbReference type="EMBL" id="GAA1717513.1"/>
    </source>
</evidence>
<keyword evidence="4" id="KW-1185">Reference proteome</keyword>
<organism evidence="3 4">
    <name type="scientific">Fodinicola feengrottensis</name>
    <dbReference type="NCBI Taxonomy" id="435914"/>
    <lineage>
        <taxon>Bacteria</taxon>
        <taxon>Bacillati</taxon>
        <taxon>Actinomycetota</taxon>
        <taxon>Actinomycetes</taxon>
        <taxon>Mycobacteriales</taxon>
        <taxon>Fodinicola</taxon>
    </lineage>
</organism>
<accession>A0ABN2J3Z8</accession>
<dbReference type="Pfam" id="PF00480">
    <property type="entry name" value="ROK"/>
    <property type="match status" value="1"/>
</dbReference>
<dbReference type="Pfam" id="PF12802">
    <property type="entry name" value="MarR_2"/>
    <property type="match status" value="1"/>
</dbReference>
<comment type="similarity">
    <text evidence="1">Belongs to the ROK (NagC/XylR) family.</text>
</comment>
<dbReference type="InterPro" id="IPR049874">
    <property type="entry name" value="ROK_cs"/>
</dbReference>
<dbReference type="EMBL" id="BAAANY010000042">
    <property type="protein sequence ID" value="GAA1717513.1"/>
    <property type="molecule type" value="Genomic_DNA"/>
</dbReference>
<dbReference type="Proteomes" id="UP001500618">
    <property type="component" value="Unassembled WGS sequence"/>
</dbReference>
<dbReference type="PANTHER" id="PTHR18964">
    <property type="entry name" value="ROK (REPRESSOR, ORF, KINASE) FAMILY"/>
    <property type="match status" value="1"/>
</dbReference>
<dbReference type="InterPro" id="IPR000835">
    <property type="entry name" value="HTH_MarR-typ"/>
</dbReference>
<dbReference type="InterPro" id="IPR036388">
    <property type="entry name" value="WH-like_DNA-bd_sf"/>
</dbReference>
<evidence type="ECO:0000313" key="4">
    <source>
        <dbReference type="Proteomes" id="UP001500618"/>
    </source>
</evidence>
<dbReference type="RefSeq" id="WP_344315009.1">
    <property type="nucleotide sequence ID" value="NZ_BAAANY010000042.1"/>
</dbReference>
<evidence type="ECO:0000259" key="2">
    <source>
        <dbReference type="Pfam" id="PF12802"/>
    </source>
</evidence>
<reference evidence="3 4" key="1">
    <citation type="journal article" date="2019" name="Int. J. Syst. Evol. Microbiol.">
        <title>The Global Catalogue of Microorganisms (GCM) 10K type strain sequencing project: providing services to taxonomists for standard genome sequencing and annotation.</title>
        <authorList>
            <consortium name="The Broad Institute Genomics Platform"/>
            <consortium name="The Broad Institute Genome Sequencing Center for Infectious Disease"/>
            <person name="Wu L."/>
            <person name="Ma J."/>
        </authorList>
    </citation>
    <scope>NUCLEOTIDE SEQUENCE [LARGE SCALE GENOMIC DNA]</scope>
    <source>
        <strain evidence="3 4">JCM 14718</strain>
    </source>
</reference>
<name>A0ABN2J3Z8_9ACTN</name>
<dbReference type="Gene3D" id="1.10.10.10">
    <property type="entry name" value="Winged helix-like DNA-binding domain superfamily/Winged helix DNA-binding domain"/>
    <property type="match status" value="1"/>
</dbReference>
<dbReference type="InterPro" id="IPR043129">
    <property type="entry name" value="ATPase_NBD"/>
</dbReference>
<evidence type="ECO:0000256" key="1">
    <source>
        <dbReference type="ARBA" id="ARBA00006479"/>
    </source>
</evidence>
<feature type="domain" description="HTH marR-type" evidence="2">
    <location>
        <begin position="11"/>
        <end position="57"/>
    </location>
</feature>
<gene>
    <name evidence="3" type="ORF">GCM10009765_77530</name>
</gene>
<dbReference type="SUPFAM" id="SSF53067">
    <property type="entry name" value="Actin-like ATPase domain"/>
    <property type="match status" value="1"/>
</dbReference>
<comment type="caution">
    <text evidence="3">The sequence shown here is derived from an EMBL/GenBank/DDBJ whole genome shotgun (WGS) entry which is preliminary data.</text>
</comment>
<sequence length="403" mass="40452">MPSADRPLTRLTGNQARIAQTLRVLGPSTRAELINATGLSRATVSAVVGELTASGLVIEPGGTAPAGPSGGRPAAVVQLDRSAGLVVGVDVGRSHLRIAVADLAHTIVAEAAERTVPGEESDAAAVLERAAAAIERLLLSCGHTLGDVIGVGFGLPAPVVNPAGQIGSPNIFPGWAGLTPTHELGARLGVPVCVENDANLGALSESLWGAGRGHQAVVYVKLGTGIGAGIVFDGQLFRGVTGTAGEIGHLSLDTNGDICRCGNRGCLELVASGAALVTALHPTRPDVTDLTDLVRLAIDDDAACRRLLADAGGHVGVALGGIVNLINPDRVLIGGELGRAGALLLDPLTASLQRSAVPAAVAALSVGPGILGERAEVLGALALVLREPERLVSPETPDIQAAG</sequence>
<proteinExistence type="inferred from homology"/>